<dbReference type="EMBL" id="CP119878">
    <property type="protein sequence ID" value="WFD34893.1"/>
    <property type="molecule type" value="Genomic_DNA"/>
</dbReference>
<protein>
    <submittedName>
        <fullName evidence="1">Uncharacterized protein</fullName>
    </submittedName>
</protein>
<gene>
    <name evidence="1" type="ORF">MCUN1_001737</name>
</gene>
<keyword evidence="2" id="KW-1185">Reference proteome</keyword>
<dbReference type="AlphaFoldDB" id="A0AAF0EQB4"/>
<reference evidence="1" key="1">
    <citation type="submission" date="2023-03" db="EMBL/GenBank/DDBJ databases">
        <title>Mating type loci evolution in Malassezia.</title>
        <authorList>
            <person name="Coelho M.A."/>
        </authorList>
    </citation>
    <scope>NUCLEOTIDE SEQUENCE</scope>
    <source>
        <strain evidence="1">CBS 11721</strain>
    </source>
</reference>
<organism evidence="1 2">
    <name type="scientific">Malassezia cuniculi</name>
    <dbReference type="NCBI Taxonomy" id="948313"/>
    <lineage>
        <taxon>Eukaryota</taxon>
        <taxon>Fungi</taxon>
        <taxon>Dikarya</taxon>
        <taxon>Basidiomycota</taxon>
        <taxon>Ustilaginomycotina</taxon>
        <taxon>Malasseziomycetes</taxon>
        <taxon>Malasseziales</taxon>
        <taxon>Malasseziaceae</taxon>
        <taxon>Malassezia</taxon>
    </lineage>
</organism>
<dbReference type="Proteomes" id="UP001219933">
    <property type="component" value="Chromosome 2"/>
</dbReference>
<name>A0AAF0EQB4_9BASI</name>
<sequence>MTERWTTVAITKSKNLRALAQLLMNSGQTTHISVPKNPTTYTRSLLIETTDEWPSDVTGAILYFFTAVDVLSLGIAELRAFGRSVGVLAPVSLCIVYDGEAETIEHILESNSRLRHLHVVGANPANELAGVAMPIAQLERICAGSTSGQGNIFSRGMGVEYLRYDTRKFAFRPTDIVASRMYAFFQEPTLSYRELLESGIAAKVQHSLDEIGCRRFAALEINWQAAPESSRASESIRAQIDRMSSSEYTGSWPLELRGAWTDQTSGHRSSADVFRAEFVESVTDLYGWEARPAHVPDWMHIDGQYIERITHGFTEHDRLRLEELHSGISERIGTAEFQLEFRVRPPAEFLHLGEQCAALLPEERLALFYARAAQQLL</sequence>
<evidence type="ECO:0000313" key="2">
    <source>
        <dbReference type="Proteomes" id="UP001219933"/>
    </source>
</evidence>
<proteinExistence type="predicted"/>
<evidence type="ECO:0000313" key="1">
    <source>
        <dbReference type="EMBL" id="WFD34893.1"/>
    </source>
</evidence>
<accession>A0AAF0EQB4</accession>